<dbReference type="SUPFAM" id="SSF53300">
    <property type="entry name" value="vWA-like"/>
    <property type="match status" value="1"/>
</dbReference>
<keyword evidence="5" id="KW-1185">Reference proteome</keyword>
<organism evidence="4 5">
    <name type="scientific">Seonamhaeicola sediminis</name>
    <dbReference type="NCBI Taxonomy" id="2528206"/>
    <lineage>
        <taxon>Bacteria</taxon>
        <taxon>Pseudomonadati</taxon>
        <taxon>Bacteroidota</taxon>
        <taxon>Flavobacteriia</taxon>
        <taxon>Flavobacteriales</taxon>
        <taxon>Flavobacteriaceae</taxon>
    </lineage>
</organism>
<dbReference type="CDD" id="cd00198">
    <property type="entry name" value="vWFA"/>
    <property type="match status" value="1"/>
</dbReference>
<dbReference type="OrthoDB" id="5827268at2"/>
<evidence type="ECO:0000256" key="2">
    <source>
        <dbReference type="SAM" id="SignalP"/>
    </source>
</evidence>
<evidence type="ECO:0000259" key="3">
    <source>
        <dbReference type="PROSITE" id="PS50234"/>
    </source>
</evidence>
<name>A0A562YG70_9FLAO</name>
<dbReference type="Proteomes" id="UP000295814">
    <property type="component" value="Unassembled WGS sequence"/>
</dbReference>
<accession>A0A562YG70</accession>
<proteinExistence type="predicted"/>
<sequence>MKTHFKTLILSLAITGFITCNANNKKPYTYLVNANETKLQPHSNKQHIKVALLLDTSNSMDGLIDQAKAQLWDIVNELSYAKCRNEKPNLKIALYEYGNDRLNGDEGYIRQVLPFSDDLDDISKELFSLTTNGGNEYCGQVIQTSLNQLNWGNNPDDLKLIFIAGNEPFTQGSINYKDAAVNANEKDVTINTIFCGNYNQGISTFWKDGAKLTNGDYMAINHNHKTVHMASPYDDKILILNQQLNKTYIGYGTRGKAKVAEQAMQDTNAITYGNANAVKRSVSKSSHFYKNASWDLVDAVENDEVVINELEEEALPNELKGKSEAEIKAYVTKKKIERENIQRQIKELNMKRTKYISENTKTKSTNSLENAMTKAIKEQAKKKKYTWD</sequence>
<keyword evidence="2" id="KW-0732">Signal</keyword>
<dbReference type="Pfam" id="PF00092">
    <property type="entry name" value="VWA"/>
    <property type="match status" value="1"/>
</dbReference>
<dbReference type="Gene3D" id="3.40.50.410">
    <property type="entry name" value="von Willebrand factor, type A domain"/>
    <property type="match status" value="1"/>
</dbReference>
<reference evidence="4 5" key="1">
    <citation type="submission" date="2019-07" db="EMBL/GenBank/DDBJ databases">
        <title>Seonamhaeicola sp. W255 draft genome.</title>
        <authorList>
            <person name="Zhang X.-Y."/>
            <person name="Zhang R."/>
            <person name="Zhong Y.-L."/>
            <person name="Du Z.-J."/>
        </authorList>
    </citation>
    <scope>NUCLEOTIDE SEQUENCE [LARGE SCALE GENOMIC DNA]</scope>
    <source>
        <strain evidence="4 5">W255</strain>
    </source>
</reference>
<protein>
    <submittedName>
        <fullName evidence="4">VWA domain-containing protein</fullName>
    </submittedName>
</protein>
<gene>
    <name evidence="4" type="ORF">E1J38_003015</name>
</gene>
<dbReference type="RefSeq" id="WP_133355915.1">
    <property type="nucleotide sequence ID" value="NZ_SMZJ02000002.1"/>
</dbReference>
<feature type="chain" id="PRO_5023097135" evidence="2">
    <location>
        <begin position="23"/>
        <end position="388"/>
    </location>
</feature>
<feature type="domain" description="VWFA" evidence="3">
    <location>
        <begin position="49"/>
        <end position="247"/>
    </location>
</feature>
<dbReference type="AlphaFoldDB" id="A0A562YG70"/>
<evidence type="ECO:0000256" key="1">
    <source>
        <dbReference type="SAM" id="Coils"/>
    </source>
</evidence>
<evidence type="ECO:0000313" key="5">
    <source>
        <dbReference type="Proteomes" id="UP000295814"/>
    </source>
</evidence>
<feature type="signal peptide" evidence="2">
    <location>
        <begin position="1"/>
        <end position="22"/>
    </location>
</feature>
<dbReference type="PROSITE" id="PS50234">
    <property type="entry name" value="VWFA"/>
    <property type="match status" value="1"/>
</dbReference>
<dbReference type="InterPro" id="IPR002035">
    <property type="entry name" value="VWF_A"/>
</dbReference>
<dbReference type="InterPro" id="IPR036465">
    <property type="entry name" value="vWFA_dom_sf"/>
</dbReference>
<evidence type="ECO:0000313" key="4">
    <source>
        <dbReference type="EMBL" id="TWO33761.1"/>
    </source>
</evidence>
<feature type="coiled-coil region" evidence="1">
    <location>
        <begin position="331"/>
        <end position="358"/>
    </location>
</feature>
<comment type="caution">
    <text evidence="4">The sequence shown here is derived from an EMBL/GenBank/DDBJ whole genome shotgun (WGS) entry which is preliminary data.</text>
</comment>
<keyword evidence="1" id="KW-0175">Coiled coil</keyword>
<dbReference type="EMBL" id="SMZJ02000002">
    <property type="protein sequence ID" value="TWO33761.1"/>
    <property type="molecule type" value="Genomic_DNA"/>
</dbReference>